<feature type="compositionally biased region" description="Polar residues" evidence="1">
    <location>
        <begin position="600"/>
        <end position="609"/>
    </location>
</feature>
<feature type="region of interest" description="Disordered" evidence="1">
    <location>
        <begin position="597"/>
        <end position="646"/>
    </location>
</feature>
<protein>
    <recommendedName>
        <fullName evidence="4">Leucine rich repeat protein</fullName>
    </recommendedName>
</protein>
<dbReference type="InterPro" id="IPR032675">
    <property type="entry name" value="LRR_dom_sf"/>
</dbReference>
<dbReference type="AlphaFoldDB" id="A0A9P8IIY5"/>
<evidence type="ECO:0000256" key="1">
    <source>
        <dbReference type="SAM" id="MobiDB-lite"/>
    </source>
</evidence>
<feature type="region of interest" description="Disordered" evidence="1">
    <location>
        <begin position="293"/>
        <end position="316"/>
    </location>
</feature>
<gene>
    <name evidence="2" type="ORF">GP486_006685</name>
</gene>
<dbReference type="Gene3D" id="3.80.10.10">
    <property type="entry name" value="Ribonuclease Inhibitor"/>
    <property type="match status" value="1"/>
</dbReference>
<feature type="non-terminal residue" evidence="2">
    <location>
        <position position="668"/>
    </location>
</feature>
<dbReference type="Proteomes" id="UP000750711">
    <property type="component" value="Unassembled WGS sequence"/>
</dbReference>
<evidence type="ECO:0008006" key="4">
    <source>
        <dbReference type="Google" id="ProtNLM"/>
    </source>
</evidence>
<evidence type="ECO:0000313" key="2">
    <source>
        <dbReference type="EMBL" id="KAH0553129.1"/>
    </source>
</evidence>
<dbReference type="SUPFAM" id="SSF52047">
    <property type="entry name" value="RNI-like"/>
    <property type="match status" value="1"/>
</dbReference>
<evidence type="ECO:0000313" key="3">
    <source>
        <dbReference type="Proteomes" id="UP000750711"/>
    </source>
</evidence>
<name>A0A9P8IIY5_9PEZI</name>
<reference evidence="2" key="1">
    <citation type="submission" date="2021-03" db="EMBL/GenBank/DDBJ databases">
        <title>Comparative genomics and phylogenomic investigation of the class Geoglossomycetes provide insights into ecological specialization and systematics.</title>
        <authorList>
            <person name="Melie T."/>
            <person name="Pirro S."/>
            <person name="Miller A.N."/>
            <person name="Quandt A."/>
        </authorList>
    </citation>
    <scope>NUCLEOTIDE SEQUENCE</scope>
    <source>
        <strain evidence="2">CAQ_001_2017</strain>
    </source>
</reference>
<accession>A0A9P8IIY5</accession>
<comment type="caution">
    <text evidence="2">The sequence shown here is derived from an EMBL/GenBank/DDBJ whole genome shotgun (WGS) entry which is preliminary data.</text>
</comment>
<proteinExistence type="predicted"/>
<organism evidence="2 3">
    <name type="scientific">Trichoglossum hirsutum</name>
    <dbReference type="NCBI Taxonomy" id="265104"/>
    <lineage>
        <taxon>Eukaryota</taxon>
        <taxon>Fungi</taxon>
        <taxon>Dikarya</taxon>
        <taxon>Ascomycota</taxon>
        <taxon>Pezizomycotina</taxon>
        <taxon>Geoglossomycetes</taxon>
        <taxon>Geoglossales</taxon>
        <taxon>Geoglossaceae</taxon>
        <taxon>Trichoglossum</taxon>
    </lineage>
</organism>
<dbReference type="EMBL" id="JAGHQM010001588">
    <property type="protein sequence ID" value="KAH0553129.1"/>
    <property type="molecule type" value="Genomic_DNA"/>
</dbReference>
<keyword evidence="3" id="KW-1185">Reference proteome</keyword>
<feature type="compositionally biased region" description="Polar residues" evidence="1">
    <location>
        <begin position="632"/>
        <end position="642"/>
    </location>
</feature>
<sequence length="668" mass="73872">MKRRLQTNERPTHGRLAFAGRGHGTSRLCVFVLSVFAALSLRSAGWSFEDEGGGIAAAIAIAAMAQSLPTYEEATSRDHWRLLVHTLDLSSLAHHRGEPDADKLLELLEEQWLRQLLHGTPKLQSLILRHCPIATHLALVSATSVGQTELHLLNASFCSKATAKSLRGGLAHFPALGYLDLSSTKSAGAWEAINQICSLNRLRILKLRDVGLQDAQMEALARAMGTRVWSLDVRNNNLSDMCIDTLLRCCFLSPNHGFNRPRESQASLITQQTATENAQNRQTRAPSNLRFAQAQGATNPPPSFSDIVHGGPNELEGDSDSEAYMVTYLASDPHAHIELFERPKTGLTHLYVAGNGFTVGSVARLLRTARLKSFDCGTLRTKYIPTQFGPPPTIKDLIPELANSKLTYLRIDHRIFGGDGRPRSSITTPHDWPGNIDISDEPNLVPAALPNLQHLVLTDVPTTIDQERFTDALKRFLHRLADQEREIARKEAAGAAVWASLPASFRAARRRERDRNSRTRGGLQCLDLELVSRDRRGKFSELWRSVTEDTDGEAFQRASANDYSFFADPEYGTDGPPLESPGGVETLRQQIMDLDMGSDNDLSFSSRPSTTTTTTTTAEQPYDPTEDVEMTSPISPSLSYGNAASGGDIKEIIAEFRRERRERFEEEV</sequence>